<dbReference type="AlphaFoldDB" id="A0A4C1YRP1"/>
<dbReference type="Proteomes" id="UP000299102">
    <property type="component" value="Unassembled WGS sequence"/>
</dbReference>
<dbReference type="EMBL" id="BGZK01001386">
    <property type="protein sequence ID" value="GBP78788.1"/>
    <property type="molecule type" value="Genomic_DNA"/>
</dbReference>
<protein>
    <submittedName>
        <fullName evidence="2">Uncharacterized protein</fullName>
    </submittedName>
</protein>
<organism evidence="2 3">
    <name type="scientific">Eumeta variegata</name>
    <name type="common">Bagworm moth</name>
    <name type="synonym">Eumeta japonica</name>
    <dbReference type="NCBI Taxonomy" id="151549"/>
    <lineage>
        <taxon>Eukaryota</taxon>
        <taxon>Metazoa</taxon>
        <taxon>Ecdysozoa</taxon>
        <taxon>Arthropoda</taxon>
        <taxon>Hexapoda</taxon>
        <taxon>Insecta</taxon>
        <taxon>Pterygota</taxon>
        <taxon>Neoptera</taxon>
        <taxon>Endopterygota</taxon>
        <taxon>Lepidoptera</taxon>
        <taxon>Glossata</taxon>
        <taxon>Ditrysia</taxon>
        <taxon>Tineoidea</taxon>
        <taxon>Psychidae</taxon>
        <taxon>Oiketicinae</taxon>
        <taxon>Eumeta</taxon>
    </lineage>
</organism>
<comment type="caution">
    <text evidence="2">The sequence shown here is derived from an EMBL/GenBank/DDBJ whole genome shotgun (WGS) entry which is preliminary data.</text>
</comment>
<keyword evidence="1" id="KW-0472">Membrane</keyword>
<keyword evidence="1" id="KW-1133">Transmembrane helix</keyword>
<accession>A0A4C1YRP1</accession>
<name>A0A4C1YRP1_EUMVA</name>
<reference evidence="2 3" key="1">
    <citation type="journal article" date="2019" name="Commun. Biol.">
        <title>The bagworm genome reveals a unique fibroin gene that provides high tensile strength.</title>
        <authorList>
            <person name="Kono N."/>
            <person name="Nakamura H."/>
            <person name="Ohtoshi R."/>
            <person name="Tomita M."/>
            <person name="Numata K."/>
            <person name="Arakawa K."/>
        </authorList>
    </citation>
    <scope>NUCLEOTIDE SEQUENCE [LARGE SCALE GENOMIC DNA]</scope>
</reference>
<feature type="transmembrane region" description="Helical" evidence="1">
    <location>
        <begin position="51"/>
        <end position="68"/>
    </location>
</feature>
<sequence length="221" mass="25613">MSPTRVLVNNFIQIDNENETNKILKIYLIIGALLGADRLELCEDLKNLSKHFIRGFAFFLHVCIVITTVRYPRDGFGPRFLLAISFIEYFLYCSWAFVNPEVVCLEIANMRYKHDLKIARNSYRLIVEASDTLQSATRVQILITLLLDFIPRLIFWYIHVLTIIHHQAQELYACQNTQKNSQSNDRPSQIAFLPTTCRNALQIYEDWGIVTDTKAIRSAPI</sequence>
<gene>
    <name evidence="2" type="ORF">EVAR_58840_1</name>
</gene>
<evidence type="ECO:0000256" key="1">
    <source>
        <dbReference type="SAM" id="Phobius"/>
    </source>
</evidence>
<evidence type="ECO:0000313" key="3">
    <source>
        <dbReference type="Proteomes" id="UP000299102"/>
    </source>
</evidence>
<proteinExistence type="predicted"/>
<keyword evidence="3" id="KW-1185">Reference proteome</keyword>
<feature type="transmembrane region" description="Helical" evidence="1">
    <location>
        <begin position="80"/>
        <end position="98"/>
    </location>
</feature>
<keyword evidence="1" id="KW-0812">Transmembrane</keyword>
<evidence type="ECO:0000313" key="2">
    <source>
        <dbReference type="EMBL" id="GBP78788.1"/>
    </source>
</evidence>